<feature type="compositionally biased region" description="Polar residues" evidence="2">
    <location>
        <begin position="155"/>
        <end position="182"/>
    </location>
</feature>
<evidence type="ECO:0000256" key="1">
    <source>
        <dbReference type="ARBA" id="ARBA00022737"/>
    </source>
</evidence>
<proteinExistence type="predicted"/>
<dbReference type="EMBL" id="JACKWZ010000408">
    <property type="protein sequence ID" value="KAF9408092.1"/>
    <property type="molecule type" value="Genomic_DNA"/>
</dbReference>
<keyword evidence="5" id="KW-1185">Reference proteome</keyword>
<comment type="caution">
    <text evidence="4">The sequence shown here is derived from an EMBL/GenBank/DDBJ whole genome shotgun (WGS) entry which is preliminary data.</text>
</comment>
<dbReference type="AlphaFoldDB" id="A0A835L3X8"/>
<feature type="region of interest" description="Disordered" evidence="2">
    <location>
        <begin position="153"/>
        <end position="186"/>
    </location>
</feature>
<name>A0A835L3X8_SPOEX</name>
<evidence type="ECO:0000313" key="5">
    <source>
        <dbReference type="Proteomes" id="UP000648187"/>
    </source>
</evidence>
<evidence type="ECO:0000313" key="4">
    <source>
        <dbReference type="EMBL" id="KAF9408092.1"/>
    </source>
</evidence>
<gene>
    <name evidence="4" type="ORF">HW555_012114</name>
</gene>
<dbReference type="SUPFAM" id="SSF48371">
    <property type="entry name" value="ARM repeat"/>
    <property type="match status" value="1"/>
</dbReference>
<dbReference type="GO" id="GO:0005783">
    <property type="term" value="C:endoplasmic reticulum"/>
    <property type="evidence" value="ECO:0007669"/>
    <property type="project" value="TreeGrafter"/>
</dbReference>
<dbReference type="Proteomes" id="UP000648187">
    <property type="component" value="Unassembled WGS sequence"/>
</dbReference>
<dbReference type="GO" id="GO:0000774">
    <property type="term" value="F:adenyl-nucleotide exchange factor activity"/>
    <property type="evidence" value="ECO:0007669"/>
    <property type="project" value="TreeGrafter"/>
</dbReference>
<dbReference type="PANTHER" id="PTHR19316">
    <property type="entry name" value="PROTEIN FOLDING REGULATOR"/>
    <property type="match status" value="1"/>
</dbReference>
<accession>A0A835L3X8</accession>
<feature type="domain" description="Nucleotide exchange factor Fes1" evidence="3">
    <location>
        <begin position="188"/>
        <end position="281"/>
    </location>
</feature>
<dbReference type="InterPro" id="IPR011989">
    <property type="entry name" value="ARM-like"/>
</dbReference>
<organism evidence="4 5">
    <name type="scientific">Spodoptera exigua</name>
    <name type="common">Beet armyworm</name>
    <name type="synonym">Noctua fulgens</name>
    <dbReference type="NCBI Taxonomy" id="7107"/>
    <lineage>
        <taxon>Eukaryota</taxon>
        <taxon>Metazoa</taxon>
        <taxon>Ecdysozoa</taxon>
        <taxon>Arthropoda</taxon>
        <taxon>Hexapoda</taxon>
        <taxon>Insecta</taxon>
        <taxon>Pterygota</taxon>
        <taxon>Neoptera</taxon>
        <taxon>Endopterygota</taxon>
        <taxon>Lepidoptera</taxon>
        <taxon>Glossata</taxon>
        <taxon>Ditrysia</taxon>
        <taxon>Noctuoidea</taxon>
        <taxon>Noctuidae</taxon>
        <taxon>Amphipyrinae</taxon>
        <taxon>Spodoptera</taxon>
    </lineage>
</organism>
<dbReference type="InterPro" id="IPR013918">
    <property type="entry name" value="Nucleotide_exch_fac_Fes1"/>
</dbReference>
<feature type="non-terminal residue" evidence="4">
    <location>
        <position position="1"/>
    </location>
</feature>
<evidence type="ECO:0000259" key="3">
    <source>
        <dbReference type="Pfam" id="PF08609"/>
    </source>
</evidence>
<dbReference type="PANTHER" id="PTHR19316:SF18">
    <property type="entry name" value="HSP70-BINDING PROTEIN 1"/>
    <property type="match status" value="1"/>
</dbReference>
<dbReference type="Gene3D" id="1.25.10.10">
    <property type="entry name" value="Leucine-rich Repeat Variant"/>
    <property type="match status" value="1"/>
</dbReference>
<reference evidence="4" key="1">
    <citation type="submission" date="2020-08" db="EMBL/GenBank/DDBJ databases">
        <title>Spodoptera exigua strain:BAW_Kor-Di-RS1 Genome sequencing and assembly.</title>
        <authorList>
            <person name="Kim J."/>
            <person name="Nam H.Y."/>
            <person name="Kwon M."/>
            <person name="Choi J.H."/>
            <person name="Cho S.R."/>
            <person name="Kim G.-H."/>
        </authorList>
    </citation>
    <scope>NUCLEOTIDE SEQUENCE</scope>
    <source>
        <strain evidence="4">BAW_Kor-Di-RS1</strain>
        <tissue evidence="4">Whole-body</tissue>
    </source>
</reference>
<evidence type="ECO:0000256" key="2">
    <source>
        <dbReference type="SAM" id="MobiDB-lite"/>
    </source>
</evidence>
<keyword evidence="1" id="KW-0677">Repeat</keyword>
<dbReference type="Pfam" id="PF08609">
    <property type="entry name" value="Fes1"/>
    <property type="match status" value="1"/>
</dbReference>
<sequence>VCLRASDFTGVDIVARYIRGPVYVDGRVVVRGSLEASRRRRRWGLPTLLYSDRLWLGYDVLPRRHRWKSIHVLFSDQVIQNSLDIETSRADILRQTKLINSKQPFQSYHEVELVRVKTESVKMSSNNHPLPNQQNAIASQASGQMVAAPAMLTYPGNSNQVNNGVRNSSDLQNTSSQGSTQKRPPRNLQGLLKFAMEATQAEDAPGNKDLTPMDEERRKFLEEAIKSLTVNIAEVLDNAIKVLTNSEKINSINEDEPLPDEVKNSFTVLLDHVDDLDVANDFFKMGGFAMFPISYSSKNSELRAYASSVLGSICQNNEFCQKRALECGLLHVLLSLVEKEEGPALAKCLYAISCMCRGYEPACQEVITQGGCPVLVDLLNSTDLAAKTKAAFLIRYFGQNYPDARRQLLRHDIVKVISSQLQAGRNESSEHLLSILQVLVSSKDPTTLRLFRDPSYNLKKVLEDYLNLPELKDDRFFEEKQFCSEILSTVFANQSSVEEPAR</sequence>
<protein>
    <recommendedName>
        <fullName evidence="3">Nucleotide exchange factor Fes1 domain-containing protein</fullName>
    </recommendedName>
</protein>
<dbReference type="InterPro" id="IPR050693">
    <property type="entry name" value="Hsp70_NEF-Inhibitors"/>
</dbReference>
<dbReference type="InterPro" id="IPR016024">
    <property type="entry name" value="ARM-type_fold"/>
</dbReference>